<keyword evidence="6" id="KW-1185">Reference proteome</keyword>
<keyword evidence="3" id="KW-0560">Oxidoreductase</keyword>
<gene>
    <name evidence="5" type="ORF">L485_13215</name>
</gene>
<dbReference type="Pfam" id="PF00106">
    <property type="entry name" value="adh_short"/>
    <property type="match status" value="1"/>
</dbReference>
<evidence type="ECO:0008006" key="7">
    <source>
        <dbReference type="Google" id="ProtNLM"/>
    </source>
</evidence>
<sequence length="253" mass="26516">MTIAMITGANKGVGFATARGLAQKGVTVWMGARNIVRGAAAEAQLRAEGLDVRLLEIDVTDSASIARSVDRIVADGRGLDILVNNAGIMPETFNEGAERCKPSEVDSDMLHRVFGTNFFGAIEVIRQFLPLLRRSPVPRIVNVSSRLGSMALQTDADWPGRGVNQLGYSSSKAALNMATVIFAYELRDTAIKVNAVSPGIVATDLNGAGADRLIGRPGYGSPEDGAVLVVACATMPDDGPTGAFFGPGGLIGW</sequence>
<dbReference type="PANTHER" id="PTHR43490">
    <property type="entry name" value="(+)-NEOMENTHOL DEHYDROGENASE"/>
    <property type="match status" value="1"/>
</dbReference>
<name>T0HSG6_9SPHN</name>
<dbReference type="RefSeq" id="WP_021245317.1">
    <property type="nucleotide sequence ID" value="NZ_ATIB01000069.1"/>
</dbReference>
<dbReference type="InterPro" id="IPR002347">
    <property type="entry name" value="SDR_fam"/>
</dbReference>
<dbReference type="Gene3D" id="3.40.50.720">
    <property type="entry name" value="NAD(P)-binding Rossmann-like Domain"/>
    <property type="match status" value="1"/>
</dbReference>
<evidence type="ECO:0000256" key="2">
    <source>
        <dbReference type="ARBA" id="ARBA00022857"/>
    </source>
</evidence>
<dbReference type="AlphaFoldDB" id="T0HSG6"/>
<comment type="caution">
    <text evidence="5">The sequence shown here is derived from an EMBL/GenBank/DDBJ whole genome shotgun (WGS) entry which is preliminary data.</text>
</comment>
<dbReference type="InterPro" id="IPR036291">
    <property type="entry name" value="NAD(P)-bd_dom_sf"/>
</dbReference>
<dbReference type="PATRIC" id="fig|1114964.3.peg.2585"/>
<evidence type="ECO:0000313" key="5">
    <source>
        <dbReference type="EMBL" id="EQB00494.1"/>
    </source>
</evidence>
<comment type="similarity">
    <text evidence="1 4">Belongs to the short-chain dehydrogenases/reductases (SDR) family.</text>
</comment>
<dbReference type="GO" id="GO:0016616">
    <property type="term" value="F:oxidoreductase activity, acting on the CH-OH group of donors, NAD or NADP as acceptor"/>
    <property type="evidence" value="ECO:0007669"/>
    <property type="project" value="InterPro"/>
</dbReference>
<keyword evidence="2" id="KW-0521">NADP</keyword>
<dbReference type="InterPro" id="IPR045313">
    <property type="entry name" value="CBR1-like"/>
</dbReference>
<dbReference type="eggNOG" id="COG1028">
    <property type="taxonomic scope" value="Bacteria"/>
</dbReference>
<dbReference type="CDD" id="cd05324">
    <property type="entry name" value="carb_red_PTCR-like_SDR_c"/>
    <property type="match status" value="1"/>
</dbReference>
<dbReference type="PRINTS" id="PR00080">
    <property type="entry name" value="SDRFAMILY"/>
</dbReference>
<evidence type="ECO:0000256" key="1">
    <source>
        <dbReference type="ARBA" id="ARBA00006484"/>
    </source>
</evidence>
<dbReference type="SUPFAM" id="SSF51735">
    <property type="entry name" value="NAD(P)-binding Rossmann-fold domains"/>
    <property type="match status" value="1"/>
</dbReference>
<accession>T0HSG6</accession>
<protein>
    <recommendedName>
        <fullName evidence="7">Short-chain dehydrogenase</fullName>
    </recommendedName>
</protein>
<dbReference type="EMBL" id="ATIB01000069">
    <property type="protein sequence ID" value="EQB00494.1"/>
    <property type="molecule type" value="Genomic_DNA"/>
</dbReference>
<proteinExistence type="inferred from homology"/>
<evidence type="ECO:0000313" key="6">
    <source>
        <dbReference type="Proteomes" id="UP000015524"/>
    </source>
</evidence>
<dbReference type="PANTHER" id="PTHR43490:SF99">
    <property type="entry name" value="SHORT-CHAIN DEHYDROGENASE_REDUCTASE"/>
    <property type="match status" value="1"/>
</dbReference>
<organism evidence="5 6">
    <name type="scientific">Sphingobium baderi LL03</name>
    <dbReference type="NCBI Taxonomy" id="1114964"/>
    <lineage>
        <taxon>Bacteria</taxon>
        <taxon>Pseudomonadati</taxon>
        <taxon>Pseudomonadota</taxon>
        <taxon>Alphaproteobacteria</taxon>
        <taxon>Sphingomonadales</taxon>
        <taxon>Sphingomonadaceae</taxon>
        <taxon>Sphingobium</taxon>
    </lineage>
</organism>
<dbReference type="PRINTS" id="PR00081">
    <property type="entry name" value="GDHRDH"/>
</dbReference>
<evidence type="ECO:0000256" key="4">
    <source>
        <dbReference type="RuleBase" id="RU000363"/>
    </source>
</evidence>
<evidence type="ECO:0000256" key="3">
    <source>
        <dbReference type="ARBA" id="ARBA00023002"/>
    </source>
</evidence>
<reference evidence="5 6" key="1">
    <citation type="journal article" date="2013" name="Genome Announc.">
        <title>Draft Genome Sequence of a Hexachlorocyclohexane-Degrading Bacterium, Sphingobium baderi Strain LL03T.</title>
        <authorList>
            <person name="Kaur J."/>
            <person name="Verma H."/>
            <person name="Tripathi C."/>
            <person name="Khurana J.P."/>
            <person name="Lal R."/>
        </authorList>
    </citation>
    <scope>NUCLEOTIDE SEQUENCE [LARGE SCALE GENOMIC DNA]</scope>
    <source>
        <strain evidence="5 6">LL03</strain>
    </source>
</reference>
<dbReference type="Proteomes" id="UP000015524">
    <property type="component" value="Unassembled WGS sequence"/>
</dbReference>